<dbReference type="PANTHER" id="PTHR34849">
    <property type="entry name" value="SSL5025 PROTEIN"/>
    <property type="match status" value="1"/>
</dbReference>
<sequence length="75" mass="8437">MDTTLLNRITTNPSILTGKPVIRGMRISVEQILKMLSRGISHRDILNEYPLLEEDDIRACLLFAASKISNEEIPA</sequence>
<evidence type="ECO:0000313" key="1">
    <source>
        <dbReference type="EMBL" id="RNI38932.1"/>
    </source>
</evidence>
<dbReference type="InterPro" id="IPR009057">
    <property type="entry name" value="Homeodomain-like_sf"/>
</dbReference>
<comment type="caution">
    <text evidence="1">The sequence shown here is derived from an EMBL/GenBank/DDBJ whole genome shotgun (WGS) entry which is preliminary data.</text>
</comment>
<dbReference type="Proteomes" id="UP000267223">
    <property type="component" value="Unassembled WGS sequence"/>
</dbReference>
<dbReference type="Pfam" id="PF04255">
    <property type="entry name" value="DUF433"/>
    <property type="match status" value="1"/>
</dbReference>
<reference evidence="1 2" key="1">
    <citation type="submission" date="2018-11" db="EMBL/GenBank/DDBJ databases">
        <title>Draft genome sequence of Ferruginibacter sp. BO-59.</title>
        <authorList>
            <person name="Im W.T."/>
        </authorList>
    </citation>
    <scope>NUCLEOTIDE SEQUENCE [LARGE SCALE GENOMIC DNA]</scope>
    <source>
        <strain evidence="1 2">BO-59</strain>
    </source>
</reference>
<dbReference type="Gene3D" id="1.10.10.10">
    <property type="entry name" value="Winged helix-like DNA-binding domain superfamily/Winged helix DNA-binding domain"/>
    <property type="match status" value="1"/>
</dbReference>
<proteinExistence type="predicted"/>
<name>A0A3M9NMC3_9BACT</name>
<dbReference type="SUPFAM" id="SSF46689">
    <property type="entry name" value="Homeodomain-like"/>
    <property type="match status" value="1"/>
</dbReference>
<keyword evidence="2" id="KW-1185">Reference proteome</keyword>
<organism evidence="1 2">
    <name type="scientific">Hanamia caeni</name>
    <dbReference type="NCBI Taxonomy" id="2294116"/>
    <lineage>
        <taxon>Bacteria</taxon>
        <taxon>Pseudomonadati</taxon>
        <taxon>Bacteroidota</taxon>
        <taxon>Chitinophagia</taxon>
        <taxon>Chitinophagales</taxon>
        <taxon>Chitinophagaceae</taxon>
        <taxon>Hanamia</taxon>
    </lineage>
</organism>
<dbReference type="RefSeq" id="WP_123119496.1">
    <property type="nucleotide sequence ID" value="NZ_RJJR01000002.1"/>
</dbReference>
<gene>
    <name evidence="1" type="ORF">EFY79_04540</name>
</gene>
<accession>A0A3M9NMC3</accession>
<dbReference type="EMBL" id="RJJR01000002">
    <property type="protein sequence ID" value="RNI38932.1"/>
    <property type="molecule type" value="Genomic_DNA"/>
</dbReference>
<dbReference type="InterPro" id="IPR036388">
    <property type="entry name" value="WH-like_DNA-bd_sf"/>
</dbReference>
<dbReference type="PANTHER" id="PTHR34849:SF3">
    <property type="entry name" value="SSR2962 PROTEIN"/>
    <property type="match status" value="1"/>
</dbReference>
<protein>
    <submittedName>
        <fullName evidence="1">DUF433 domain-containing protein</fullName>
    </submittedName>
</protein>
<dbReference type="OrthoDB" id="1494556at2"/>
<evidence type="ECO:0000313" key="2">
    <source>
        <dbReference type="Proteomes" id="UP000267223"/>
    </source>
</evidence>
<dbReference type="InterPro" id="IPR007367">
    <property type="entry name" value="DUF433"/>
</dbReference>
<dbReference type="AlphaFoldDB" id="A0A3M9NMC3"/>